<reference evidence="2" key="1">
    <citation type="submission" date="2020-10" db="EMBL/GenBank/DDBJ databases">
        <authorList>
            <person name="Castelo-Branco R."/>
            <person name="Eusebio N."/>
            <person name="Adriana R."/>
            <person name="Vieira A."/>
            <person name="Brugerolle De Fraissinette N."/>
            <person name="Rezende De Castro R."/>
            <person name="Schneider M.P."/>
            <person name="Vasconcelos V."/>
            <person name="Leao P.N."/>
        </authorList>
    </citation>
    <scope>NUCLEOTIDE SEQUENCE</scope>
    <source>
        <strain evidence="2">LEGE 07310</strain>
    </source>
</reference>
<dbReference type="SMART" id="SM00880">
    <property type="entry name" value="CHAD"/>
    <property type="match status" value="1"/>
</dbReference>
<keyword evidence="3" id="KW-1185">Reference proteome</keyword>
<dbReference type="EMBL" id="JADEXG010000031">
    <property type="protein sequence ID" value="MBE9078366.1"/>
    <property type="molecule type" value="Genomic_DNA"/>
</dbReference>
<evidence type="ECO:0000259" key="1">
    <source>
        <dbReference type="PROSITE" id="PS51708"/>
    </source>
</evidence>
<accession>A0A8J7DM82</accession>
<gene>
    <name evidence="2" type="ORF">IQ241_13860</name>
</gene>
<evidence type="ECO:0000313" key="3">
    <source>
        <dbReference type="Proteomes" id="UP000636505"/>
    </source>
</evidence>
<feature type="domain" description="CHAD" evidence="1">
    <location>
        <begin position="8"/>
        <end position="280"/>
    </location>
</feature>
<dbReference type="Proteomes" id="UP000636505">
    <property type="component" value="Unassembled WGS sequence"/>
</dbReference>
<dbReference type="Gene3D" id="1.40.20.10">
    <property type="entry name" value="CHAD domain"/>
    <property type="match status" value="1"/>
</dbReference>
<dbReference type="PROSITE" id="PS51708">
    <property type="entry name" value="CHAD"/>
    <property type="match status" value="1"/>
</dbReference>
<dbReference type="InterPro" id="IPR038186">
    <property type="entry name" value="CHAD_dom_sf"/>
</dbReference>
<organism evidence="2 3">
    <name type="scientific">Vasconcelosia minhoensis LEGE 07310</name>
    <dbReference type="NCBI Taxonomy" id="915328"/>
    <lineage>
        <taxon>Bacteria</taxon>
        <taxon>Bacillati</taxon>
        <taxon>Cyanobacteriota</taxon>
        <taxon>Cyanophyceae</taxon>
        <taxon>Nodosilineales</taxon>
        <taxon>Cymatolegaceae</taxon>
        <taxon>Vasconcelosia</taxon>
        <taxon>Vasconcelosia minhoensis</taxon>
    </lineage>
</organism>
<dbReference type="Pfam" id="PF05235">
    <property type="entry name" value="CHAD"/>
    <property type="match status" value="1"/>
</dbReference>
<dbReference type="InterPro" id="IPR007899">
    <property type="entry name" value="CHAD_dom"/>
</dbReference>
<comment type="caution">
    <text evidence="2">The sequence shown here is derived from an EMBL/GenBank/DDBJ whole genome shotgun (WGS) entry which is preliminary data.</text>
</comment>
<protein>
    <submittedName>
        <fullName evidence="2">CHAD domain-containing protein</fullName>
    </submittedName>
</protein>
<sequence>MPYRFKPKESVPEGLKRIAAERMDKAIAQLTQPEDEAKAVHNARKRFKQVRAVLRLAKAELGQTYQRENDCFRDLGHRLSDIRDAQVRLNTLDSLSEHYAIATDAFADIRTALEAYYQSTRQFVVAEENAIAAALPKLKAARERVAGWPIEANGWKALSGFERAYQRGQNAFKQAIKHPEAENWHDWRKRVKDLWYHTKILKPVWPGMMTALANELSDLSDLLGDDHDLVGLREFILSRPKRLKECDQQDALLALIDRRQQELRTEAQKLGQRLYVEKPKRFDKRTKAYWQIWRQQAQPAAEPKRELVLQ</sequence>
<evidence type="ECO:0000313" key="2">
    <source>
        <dbReference type="EMBL" id="MBE9078366.1"/>
    </source>
</evidence>
<proteinExistence type="predicted"/>
<dbReference type="PANTHER" id="PTHR39339">
    <property type="entry name" value="SLR1444 PROTEIN"/>
    <property type="match status" value="1"/>
</dbReference>
<dbReference type="PANTHER" id="PTHR39339:SF1">
    <property type="entry name" value="CHAD DOMAIN-CONTAINING PROTEIN"/>
    <property type="match status" value="1"/>
</dbReference>
<name>A0A8J7DM82_9CYAN</name>
<dbReference type="RefSeq" id="WP_193908145.1">
    <property type="nucleotide sequence ID" value="NZ_JADEXG010000031.1"/>
</dbReference>
<dbReference type="AlphaFoldDB" id="A0A8J7DM82"/>